<evidence type="ECO:0000313" key="2">
    <source>
        <dbReference type="Proteomes" id="UP000475385"/>
    </source>
</evidence>
<dbReference type="Pfam" id="PF13618">
    <property type="entry name" value="Gluconate_2-dh3"/>
    <property type="match status" value="1"/>
</dbReference>
<dbReference type="InterPro" id="IPR027056">
    <property type="entry name" value="Gluconate_2DH_su3"/>
</dbReference>
<keyword evidence="2" id="KW-1185">Reference proteome</keyword>
<proteinExistence type="predicted"/>
<comment type="caution">
    <text evidence="1">The sequence shown here is derived from an EMBL/GenBank/DDBJ whole genome shotgun (WGS) entry which is preliminary data.</text>
</comment>
<evidence type="ECO:0000313" key="1">
    <source>
        <dbReference type="EMBL" id="NGM18393.1"/>
    </source>
</evidence>
<reference evidence="1 2" key="2">
    <citation type="submission" date="2020-03" db="EMBL/GenBank/DDBJ databases">
        <title>Roseomonas stagni sp. nov., isolated from pond water in Japan.</title>
        <authorList>
            <person name="Furuhata K."/>
            <person name="Miyamoto H."/>
            <person name="Goto K."/>
        </authorList>
    </citation>
    <scope>NUCLEOTIDE SEQUENCE [LARGE SCALE GENOMIC DNA]</scope>
    <source>
        <strain evidence="1 2">PeD5</strain>
    </source>
</reference>
<dbReference type="RefSeq" id="WP_164692300.1">
    <property type="nucleotide sequence ID" value="NZ_JAAIKB010000001.1"/>
</dbReference>
<dbReference type="Proteomes" id="UP000475385">
    <property type="component" value="Unassembled WGS sequence"/>
</dbReference>
<dbReference type="InterPro" id="IPR006311">
    <property type="entry name" value="TAT_signal"/>
</dbReference>
<dbReference type="EMBL" id="JAAIKB010000001">
    <property type="protein sequence ID" value="NGM18393.1"/>
    <property type="molecule type" value="Genomic_DNA"/>
</dbReference>
<dbReference type="PROSITE" id="PS51318">
    <property type="entry name" value="TAT"/>
    <property type="match status" value="1"/>
</dbReference>
<name>A0A6M1LDN0_9PROT</name>
<accession>A0A6M1LDN0</accession>
<reference evidence="1 2" key="1">
    <citation type="submission" date="2020-02" db="EMBL/GenBank/DDBJ databases">
        <authorList>
            <person name="Kim H.M."/>
            <person name="Jeon C.O."/>
        </authorList>
    </citation>
    <scope>NUCLEOTIDE SEQUENCE [LARGE SCALE GENOMIC DNA]</scope>
    <source>
        <strain evidence="1 2">PeD5</strain>
    </source>
</reference>
<sequence length="246" mass="26572">MSTPDLSRRGLLIAGGTAAATPVVVPAQAQPHAHGQAPAAPPAPHVWEFFTGDEAAMVSAAMERLIPADPESPGAIAAGVPEFIDRQLAGSYGTGSRLYRQGPFREGTAEQGYQLPFTPATLYRAALPAFAGWTRQNYGRAFQDLDQRLQDEVLRKLETGEAVFEAAPSSLFFETLLANTIEGFFSDPIHGGNRDMIGWKLVGFPGPYAGYVELVGRHNLRFDRTPRGIAQAMAEHAHHAAPMNHR</sequence>
<protein>
    <submittedName>
        <fullName evidence="1">Gluconate 2-dehydrogenase subunit 3 family protein</fullName>
    </submittedName>
</protein>
<organism evidence="1 2">
    <name type="scientific">Falsiroseomonas algicola</name>
    <dbReference type="NCBI Taxonomy" id="2716930"/>
    <lineage>
        <taxon>Bacteria</taxon>
        <taxon>Pseudomonadati</taxon>
        <taxon>Pseudomonadota</taxon>
        <taxon>Alphaproteobacteria</taxon>
        <taxon>Acetobacterales</taxon>
        <taxon>Roseomonadaceae</taxon>
        <taxon>Falsiroseomonas</taxon>
    </lineage>
</organism>
<gene>
    <name evidence="1" type="ORF">G3576_00080</name>
</gene>
<dbReference type="AlphaFoldDB" id="A0A6M1LDN0"/>